<dbReference type="RefSeq" id="WP_188397467.1">
    <property type="nucleotide sequence ID" value="NZ_BMCG01000006.1"/>
</dbReference>
<dbReference type="PANTHER" id="PTHR30466">
    <property type="entry name" value="FLAVIN REDUCTASE"/>
    <property type="match status" value="1"/>
</dbReference>
<evidence type="ECO:0000313" key="5">
    <source>
        <dbReference type="Proteomes" id="UP000620266"/>
    </source>
</evidence>
<accession>A0A8J2XVQ4</accession>
<name>A0A8J2XVQ4_9BURK</name>
<dbReference type="InterPro" id="IPR002563">
    <property type="entry name" value="Flavin_Rdtase-like_dom"/>
</dbReference>
<dbReference type="AlphaFoldDB" id="A0A8J2XVQ4"/>
<organism evidence="4 5">
    <name type="scientific">Oxalicibacterium flavum</name>
    <dbReference type="NCBI Taxonomy" id="179467"/>
    <lineage>
        <taxon>Bacteria</taxon>
        <taxon>Pseudomonadati</taxon>
        <taxon>Pseudomonadota</taxon>
        <taxon>Betaproteobacteria</taxon>
        <taxon>Burkholderiales</taxon>
        <taxon>Oxalobacteraceae</taxon>
        <taxon>Oxalicibacterium</taxon>
    </lineage>
</organism>
<evidence type="ECO:0000256" key="1">
    <source>
        <dbReference type="ARBA" id="ARBA00008898"/>
    </source>
</evidence>
<dbReference type="GO" id="GO:0042602">
    <property type="term" value="F:riboflavin reductase (NADPH) activity"/>
    <property type="evidence" value="ECO:0007669"/>
    <property type="project" value="TreeGrafter"/>
</dbReference>
<proteinExistence type="inferred from homology"/>
<dbReference type="SMART" id="SM00903">
    <property type="entry name" value="Flavin_Reduct"/>
    <property type="match status" value="1"/>
</dbReference>
<comment type="similarity">
    <text evidence="1">Belongs to the non-flavoprotein flavin reductase family.</text>
</comment>
<dbReference type="SUPFAM" id="SSF50475">
    <property type="entry name" value="FMN-binding split barrel"/>
    <property type="match status" value="1"/>
</dbReference>
<gene>
    <name evidence="4" type="ORF">GCM10007205_29190</name>
</gene>
<sequence length="160" mass="17322">MAPDILLKQAMRGVASTVVIVTTGDVHGERHAMTANSFTSVSLQPPTVLVCINLQASLYEPVRRLDRFCINILGQEHEDVARMCSGRAADRFVHPEWRFNGTGLPYLAKAQAVLFCETSGHHLTQTHAVVLGEVSGGLQQAAAPAPLLYLDGRFLCAPKS</sequence>
<dbReference type="Gene3D" id="2.30.110.10">
    <property type="entry name" value="Electron Transport, Fmn-binding Protein, Chain A"/>
    <property type="match status" value="1"/>
</dbReference>
<evidence type="ECO:0000256" key="2">
    <source>
        <dbReference type="ARBA" id="ARBA00023002"/>
    </source>
</evidence>
<evidence type="ECO:0000259" key="3">
    <source>
        <dbReference type="SMART" id="SM00903"/>
    </source>
</evidence>
<keyword evidence="2" id="KW-0560">Oxidoreductase</keyword>
<reference evidence="4" key="2">
    <citation type="submission" date="2020-09" db="EMBL/GenBank/DDBJ databases">
        <authorList>
            <person name="Sun Q."/>
            <person name="Sedlacek I."/>
        </authorList>
    </citation>
    <scope>NUCLEOTIDE SEQUENCE</scope>
    <source>
        <strain evidence="4">CCM 7086</strain>
    </source>
</reference>
<keyword evidence="5" id="KW-1185">Reference proteome</keyword>
<feature type="domain" description="Flavin reductase like" evidence="3">
    <location>
        <begin position="11"/>
        <end position="156"/>
    </location>
</feature>
<dbReference type="EMBL" id="BMCG01000006">
    <property type="protein sequence ID" value="GGC18282.1"/>
    <property type="molecule type" value="Genomic_DNA"/>
</dbReference>
<reference evidence="4" key="1">
    <citation type="journal article" date="2014" name="Int. J. Syst. Evol. Microbiol.">
        <title>Complete genome sequence of Corynebacterium casei LMG S-19264T (=DSM 44701T), isolated from a smear-ripened cheese.</title>
        <authorList>
            <consortium name="US DOE Joint Genome Institute (JGI-PGF)"/>
            <person name="Walter F."/>
            <person name="Albersmeier A."/>
            <person name="Kalinowski J."/>
            <person name="Ruckert C."/>
        </authorList>
    </citation>
    <scope>NUCLEOTIDE SEQUENCE</scope>
    <source>
        <strain evidence="4">CCM 7086</strain>
    </source>
</reference>
<dbReference type="InterPro" id="IPR012349">
    <property type="entry name" value="Split_barrel_FMN-bd"/>
</dbReference>
<evidence type="ECO:0000313" key="4">
    <source>
        <dbReference type="EMBL" id="GGC18282.1"/>
    </source>
</evidence>
<dbReference type="Pfam" id="PF01613">
    <property type="entry name" value="Flavin_Reduct"/>
    <property type="match status" value="1"/>
</dbReference>
<comment type="caution">
    <text evidence="4">The sequence shown here is derived from an EMBL/GenBank/DDBJ whole genome shotgun (WGS) entry which is preliminary data.</text>
</comment>
<dbReference type="InterPro" id="IPR050268">
    <property type="entry name" value="NADH-dep_flavin_reductase"/>
</dbReference>
<dbReference type="PANTHER" id="PTHR30466:SF11">
    <property type="entry name" value="FLAVIN-DEPENDENT MONOOXYGENASE, REDUCTASE SUBUNIT HSAB"/>
    <property type="match status" value="1"/>
</dbReference>
<dbReference type="GO" id="GO:0010181">
    <property type="term" value="F:FMN binding"/>
    <property type="evidence" value="ECO:0007669"/>
    <property type="project" value="InterPro"/>
</dbReference>
<dbReference type="Proteomes" id="UP000620266">
    <property type="component" value="Unassembled WGS sequence"/>
</dbReference>
<protein>
    <submittedName>
        <fullName evidence="4">FMN reductase</fullName>
    </submittedName>
</protein>